<organism evidence="2 3">
    <name type="scientific">Jiangella aurantiaca</name>
    <dbReference type="NCBI Taxonomy" id="2530373"/>
    <lineage>
        <taxon>Bacteria</taxon>
        <taxon>Bacillati</taxon>
        <taxon>Actinomycetota</taxon>
        <taxon>Actinomycetes</taxon>
        <taxon>Jiangellales</taxon>
        <taxon>Jiangellaceae</taxon>
        <taxon>Jiangella</taxon>
    </lineage>
</organism>
<proteinExistence type="predicted"/>
<dbReference type="Proteomes" id="UP000295217">
    <property type="component" value="Unassembled WGS sequence"/>
</dbReference>
<dbReference type="AlphaFoldDB" id="A0A4R5AQV3"/>
<feature type="region of interest" description="Disordered" evidence="1">
    <location>
        <begin position="76"/>
        <end position="135"/>
    </location>
</feature>
<evidence type="ECO:0000313" key="3">
    <source>
        <dbReference type="Proteomes" id="UP000295217"/>
    </source>
</evidence>
<protein>
    <submittedName>
        <fullName evidence="2">Uncharacterized protein</fullName>
    </submittedName>
</protein>
<dbReference type="RefSeq" id="WP_132101458.1">
    <property type="nucleotide sequence ID" value="NZ_SMLB01000002.1"/>
</dbReference>
<reference evidence="2 3" key="1">
    <citation type="submission" date="2019-02" db="EMBL/GenBank/DDBJ databases">
        <title>Draft genome sequences of novel Actinobacteria.</title>
        <authorList>
            <person name="Sahin N."/>
            <person name="Ay H."/>
            <person name="Saygin H."/>
        </authorList>
    </citation>
    <scope>NUCLEOTIDE SEQUENCE [LARGE SCALE GENOMIC DNA]</scope>
    <source>
        <strain evidence="2 3">8K307</strain>
    </source>
</reference>
<evidence type="ECO:0000256" key="1">
    <source>
        <dbReference type="SAM" id="MobiDB-lite"/>
    </source>
</evidence>
<evidence type="ECO:0000313" key="2">
    <source>
        <dbReference type="EMBL" id="TDD72742.1"/>
    </source>
</evidence>
<dbReference type="EMBL" id="SMLB01000002">
    <property type="protein sequence ID" value="TDD72742.1"/>
    <property type="molecule type" value="Genomic_DNA"/>
</dbReference>
<keyword evidence="3" id="KW-1185">Reference proteome</keyword>
<feature type="compositionally biased region" description="Basic and acidic residues" evidence="1">
    <location>
        <begin position="109"/>
        <end position="120"/>
    </location>
</feature>
<accession>A0A4R5AQV3</accession>
<comment type="caution">
    <text evidence="2">The sequence shown here is derived from an EMBL/GenBank/DDBJ whole genome shotgun (WGS) entry which is preliminary data.</text>
</comment>
<gene>
    <name evidence="2" type="ORF">E1262_02505</name>
</gene>
<feature type="compositionally biased region" description="Basic and acidic residues" evidence="1">
    <location>
        <begin position="77"/>
        <end position="98"/>
    </location>
</feature>
<sequence length="135" mass="14236">MQGPGVSDGAVGAAREHPPFGFGFDVGDGSLQRGQAAARFHRGDLHLPHEVIDGRLGLVQLRCEDVEGLSRRAPVGELRHVREDGDGQREESEQQGHDDGEDLVGLLAVEHEPVGHRPAEGDGDEGGAGPSPART</sequence>
<name>A0A4R5AQV3_9ACTN</name>